<evidence type="ECO:0000313" key="2">
    <source>
        <dbReference type="Proteomes" id="UP000649289"/>
    </source>
</evidence>
<dbReference type="SUPFAM" id="SSF53474">
    <property type="entry name" value="alpha/beta-Hydrolases"/>
    <property type="match status" value="1"/>
</dbReference>
<comment type="caution">
    <text evidence="1">The sequence shown here is derived from an EMBL/GenBank/DDBJ whole genome shotgun (WGS) entry which is preliminary data.</text>
</comment>
<proteinExistence type="predicted"/>
<keyword evidence="1" id="KW-0378">Hydrolase</keyword>
<protein>
    <submittedName>
        <fullName evidence="1">Alpha/beta hydrolase</fullName>
    </submittedName>
</protein>
<name>A0ABR8MI45_9ACTN</name>
<sequence>MTFGGSPTRFEPSRASRGLALVAPGRAYSPSNPLLDFTRVALLQHGFTVQQLWWDTTARGDAEDPEPWVRRHVAAAHAAEDADHVLVVGKSLGTRAASYAAERGLDAIWLTPLLVDPAVAEAIAANPGRQLLVGGLADELWDRAVARELADAGCRLLEVTDADHAMATPDAVRTAEIHLEVARAVEAFLAGLPGRPAA</sequence>
<dbReference type="EMBL" id="JACXYY010000005">
    <property type="protein sequence ID" value="MBD3915733.1"/>
    <property type="molecule type" value="Genomic_DNA"/>
</dbReference>
<gene>
    <name evidence="1" type="ORF">IEZ25_14000</name>
</gene>
<keyword evidence="2" id="KW-1185">Reference proteome</keyword>
<dbReference type="Proteomes" id="UP000649289">
    <property type="component" value="Unassembled WGS sequence"/>
</dbReference>
<organism evidence="1 2">
    <name type="scientific">Nocardioides hwasunensis</name>
    <dbReference type="NCBI Taxonomy" id="397258"/>
    <lineage>
        <taxon>Bacteria</taxon>
        <taxon>Bacillati</taxon>
        <taxon>Actinomycetota</taxon>
        <taxon>Actinomycetes</taxon>
        <taxon>Propionibacteriales</taxon>
        <taxon>Nocardioidaceae</taxon>
        <taxon>Nocardioides</taxon>
    </lineage>
</organism>
<reference evidence="1 2" key="1">
    <citation type="submission" date="2020-09" db="EMBL/GenBank/DDBJ databases">
        <title>novel species in genus Nocardioides.</title>
        <authorList>
            <person name="Zhang G."/>
        </authorList>
    </citation>
    <scope>NUCLEOTIDE SEQUENCE [LARGE SCALE GENOMIC DNA]</scope>
    <source>
        <strain evidence="1 2">19197</strain>
    </source>
</reference>
<dbReference type="RefSeq" id="WP_191200045.1">
    <property type="nucleotide sequence ID" value="NZ_BAAAPA010000007.1"/>
</dbReference>
<accession>A0ABR8MI45</accession>
<dbReference type="Gene3D" id="3.40.50.1820">
    <property type="entry name" value="alpha/beta hydrolase"/>
    <property type="match status" value="1"/>
</dbReference>
<dbReference type="InterPro" id="IPR029058">
    <property type="entry name" value="AB_hydrolase_fold"/>
</dbReference>
<evidence type="ECO:0000313" key="1">
    <source>
        <dbReference type="EMBL" id="MBD3915733.1"/>
    </source>
</evidence>
<dbReference type="GO" id="GO:0016787">
    <property type="term" value="F:hydrolase activity"/>
    <property type="evidence" value="ECO:0007669"/>
    <property type="project" value="UniProtKB-KW"/>
</dbReference>